<evidence type="ECO:0000313" key="15">
    <source>
        <dbReference type="Proteomes" id="UP000825002"/>
    </source>
</evidence>
<feature type="compositionally biased region" description="Basic and acidic residues" evidence="11">
    <location>
        <begin position="1131"/>
        <end position="1144"/>
    </location>
</feature>
<feature type="region of interest" description="Disordered" evidence="11">
    <location>
        <begin position="1255"/>
        <end position="1278"/>
    </location>
</feature>
<dbReference type="Gene3D" id="1.10.238.10">
    <property type="entry name" value="EF-hand"/>
    <property type="match status" value="2"/>
</dbReference>
<evidence type="ECO:0000256" key="2">
    <source>
        <dbReference type="ARBA" id="ARBA00009283"/>
    </source>
</evidence>
<protein>
    <recommendedName>
        <fullName evidence="3">Eukaryotic translation initiation factor 5B</fullName>
    </recommendedName>
    <alternativeName>
        <fullName evidence="10">Translation initiation factor IF-2</fullName>
    </alternativeName>
</protein>
<dbReference type="SUPFAM" id="SSF52540">
    <property type="entry name" value="P-loop containing nucleoside triphosphate hydrolases"/>
    <property type="match status" value="1"/>
</dbReference>
<name>A0ABQ7S5U7_9ACAR</name>
<dbReference type="Gene3D" id="2.40.30.10">
    <property type="entry name" value="Translation factors"/>
    <property type="match status" value="2"/>
</dbReference>
<feature type="non-terminal residue" evidence="14">
    <location>
        <position position="1842"/>
    </location>
</feature>
<dbReference type="Proteomes" id="UP000825002">
    <property type="component" value="Unassembled WGS sequence"/>
</dbReference>
<comment type="similarity">
    <text evidence="1">Belongs to the TRAFAC class translation factor GTPase superfamily. Classic translation factor GTPase family. IF-2 subfamily.</text>
</comment>
<evidence type="ECO:0000256" key="3">
    <source>
        <dbReference type="ARBA" id="ARBA00013824"/>
    </source>
</evidence>
<keyword evidence="4 14" id="KW-0396">Initiation factor</keyword>
<dbReference type="InterPro" id="IPR018247">
    <property type="entry name" value="EF_Hand_1_Ca_BS"/>
</dbReference>
<dbReference type="SUPFAM" id="SSF47473">
    <property type="entry name" value="EF-hand"/>
    <property type="match status" value="1"/>
</dbReference>
<dbReference type="Gene3D" id="3.30.420.40">
    <property type="match status" value="1"/>
</dbReference>
<dbReference type="PANTHER" id="PTHR43381">
    <property type="entry name" value="TRANSLATION INITIATION FACTOR IF-2-RELATED"/>
    <property type="match status" value="1"/>
</dbReference>
<feature type="compositionally biased region" description="Basic and acidic residues" evidence="11">
    <location>
        <begin position="294"/>
        <end position="304"/>
    </location>
</feature>
<dbReference type="Pfam" id="PF16969">
    <property type="entry name" value="SRP68"/>
    <property type="match status" value="1"/>
</dbReference>
<dbReference type="Pfam" id="PF11987">
    <property type="entry name" value="IF-2"/>
    <property type="match status" value="1"/>
</dbReference>
<dbReference type="GO" id="GO:0003743">
    <property type="term" value="F:translation initiation factor activity"/>
    <property type="evidence" value="ECO:0007669"/>
    <property type="project" value="UniProtKB-KW"/>
</dbReference>
<feature type="domain" description="EF-hand" evidence="12">
    <location>
        <begin position="1043"/>
        <end position="1078"/>
    </location>
</feature>
<feature type="region of interest" description="Disordered" evidence="11">
    <location>
        <begin position="415"/>
        <end position="450"/>
    </location>
</feature>
<feature type="compositionally biased region" description="Low complexity" evidence="11">
    <location>
        <begin position="434"/>
        <end position="447"/>
    </location>
</feature>
<evidence type="ECO:0000256" key="6">
    <source>
        <dbReference type="ARBA" id="ARBA00022801"/>
    </source>
</evidence>
<dbReference type="SMART" id="SM00054">
    <property type="entry name" value="EFh"/>
    <property type="match status" value="3"/>
</dbReference>
<dbReference type="InterPro" id="IPR000795">
    <property type="entry name" value="T_Tr_GTP-bd_dom"/>
</dbReference>
<feature type="non-terminal residue" evidence="14">
    <location>
        <position position="1"/>
    </location>
</feature>
<dbReference type="NCBIfam" id="NF003078">
    <property type="entry name" value="PRK04004.1"/>
    <property type="match status" value="1"/>
</dbReference>
<dbReference type="PROSITE" id="PS50222">
    <property type="entry name" value="EF_HAND_2"/>
    <property type="match status" value="3"/>
</dbReference>
<dbReference type="PROSITE" id="PS00018">
    <property type="entry name" value="EF_HAND_1"/>
    <property type="match status" value="2"/>
</dbReference>
<dbReference type="Pfam" id="PF01150">
    <property type="entry name" value="GDA1_CD39"/>
    <property type="match status" value="1"/>
</dbReference>
<organism evidence="14 15">
    <name type="scientific">Fragariocoptes setiger</name>
    <dbReference type="NCBI Taxonomy" id="1670756"/>
    <lineage>
        <taxon>Eukaryota</taxon>
        <taxon>Metazoa</taxon>
        <taxon>Ecdysozoa</taxon>
        <taxon>Arthropoda</taxon>
        <taxon>Chelicerata</taxon>
        <taxon>Arachnida</taxon>
        <taxon>Acari</taxon>
        <taxon>Acariformes</taxon>
        <taxon>Trombidiformes</taxon>
        <taxon>Prostigmata</taxon>
        <taxon>Eupodina</taxon>
        <taxon>Eriophyoidea</taxon>
        <taxon>Phytoptidae</taxon>
        <taxon>Fragariocoptes</taxon>
    </lineage>
</organism>
<feature type="domain" description="Tr-type G" evidence="13">
    <location>
        <begin position="454"/>
        <end position="670"/>
    </location>
</feature>
<dbReference type="Pfam" id="PF14578">
    <property type="entry name" value="GTP_EFTU_D4"/>
    <property type="match status" value="1"/>
</dbReference>
<dbReference type="PANTHER" id="PTHR43381:SF4">
    <property type="entry name" value="EUKARYOTIC TRANSLATION INITIATION FACTOR 5B"/>
    <property type="match status" value="1"/>
</dbReference>
<dbReference type="CDD" id="cd16266">
    <property type="entry name" value="IF2_aeIF5B_IV"/>
    <property type="match status" value="1"/>
</dbReference>
<evidence type="ECO:0000256" key="11">
    <source>
        <dbReference type="SAM" id="MobiDB-lite"/>
    </source>
</evidence>
<evidence type="ECO:0000259" key="12">
    <source>
        <dbReference type="PROSITE" id="PS50222"/>
    </source>
</evidence>
<evidence type="ECO:0000256" key="10">
    <source>
        <dbReference type="ARBA" id="ARBA00032478"/>
    </source>
</evidence>
<dbReference type="CDD" id="cd01887">
    <property type="entry name" value="IF2_eIF5B"/>
    <property type="match status" value="1"/>
</dbReference>
<evidence type="ECO:0000256" key="7">
    <source>
        <dbReference type="ARBA" id="ARBA00022837"/>
    </source>
</evidence>
<feature type="domain" description="EF-hand" evidence="12">
    <location>
        <begin position="1281"/>
        <end position="1316"/>
    </location>
</feature>
<reference evidence="14 15" key="1">
    <citation type="submission" date="2020-10" db="EMBL/GenBank/DDBJ databases">
        <authorList>
            <person name="Klimov P.B."/>
            <person name="Dyachkov S.M."/>
            <person name="Chetverikov P.E."/>
        </authorList>
    </citation>
    <scope>NUCLEOTIDE SEQUENCE [LARGE SCALE GENOMIC DNA]</scope>
    <source>
        <strain evidence="14">BMOC 18-1129-001#AD2665</strain>
        <tissue evidence="14">Entire mites</tissue>
    </source>
</reference>
<proteinExistence type="inferred from homology"/>
<dbReference type="InterPro" id="IPR011992">
    <property type="entry name" value="EF-hand-dom_pair"/>
</dbReference>
<dbReference type="InterPro" id="IPR029459">
    <property type="entry name" value="EFTU-type"/>
</dbReference>
<keyword evidence="9" id="KW-0342">GTP-binding</keyword>
<evidence type="ECO:0000256" key="9">
    <source>
        <dbReference type="ARBA" id="ARBA00023134"/>
    </source>
</evidence>
<dbReference type="InterPro" id="IPR015760">
    <property type="entry name" value="TIF_IF2"/>
</dbReference>
<feature type="compositionally biased region" description="Acidic residues" evidence="11">
    <location>
        <begin position="424"/>
        <end position="433"/>
    </location>
</feature>
<dbReference type="InterPro" id="IPR023115">
    <property type="entry name" value="TIF_IF2_dom3"/>
</dbReference>
<dbReference type="InterPro" id="IPR009000">
    <property type="entry name" value="Transl_B-barrel_sf"/>
</dbReference>
<keyword evidence="7" id="KW-0106">Calcium</keyword>
<evidence type="ECO:0000313" key="14">
    <source>
        <dbReference type="EMBL" id="KAG9508790.1"/>
    </source>
</evidence>
<evidence type="ECO:0000256" key="4">
    <source>
        <dbReference type="ARBA" id="ARBA00022540"/>
    </source>
</evidence>
<dbReference type="Gene3D" id="3.30.420.150">
    <property type="entry name" value="Exopolyphosphatase. Domain 2"/>
    <property type="match status" value="1"/>
</dbReference>
<dbReference type="InterPro" id="IPR038253">
    <property type="entry name" value="SRP68_N_sf"/>
</dbReference>
<feature type="domain" description="EF-hand" evidence="12">
    <location>
        <begin position="1322"/>
        <end position="1357"/>
    </location>
</feature>
<keyword evidence="6" id="KW-0378">Hydrolase</keyword>
<dbReference type="InterPro" id="IPR000407">
    <property type="entry name" value="GDA1_CD39_NTPase"/>
</dbReference>
<comment type="caution">
    <text evidence="14">The sequence shown here is derived from an EMBL/GenBank/DDBJ whole genome shotgun (WGS) entry which is preliminary data.</text>
</comment>
<dbReference type="SUPFAM" id="SSF50447">
    <property type="entry name" value="Translation proteins"/>
    <property type="match status" value="1"/>
</dbReference>
<dbReference type="PROSITE" id="PS51722">
    <property type="entry name" value="G_TR_2"/>
    <property type="match status" value="1"/>
</dbReference>
<feature type="compositionally biased region" description="Acidic residues" evidence="11">
    <location>
        <begin position="249"/>
        <end position="284"/>
    </location>
</feature>
<dbReference type="Gene3D" id="3.40.50.10050">
    <property type="entry name" value="Translation initiation factor IF- 2, domain 3"/>
    <property type="match status" value="1"/>
</dbReference>
<dbReference type="CDD" id="cd15481">
    <property type="entry name" value="SRP68-RBD"/>
    <property type="match status" value="1"/>
</dbReference>
<dbReference type="Pfam" id="PF13499">
    <property type="entry name" value="EF-hand_7"/>
    <property type="match status" value="1"/>
</dbReference>
<dbReference type="InterPro" id="IPR002048">
    <property type="entry name" value="EF_hand_dom"/>
</dbReference>
<dbReference type="InterPro" id="IPR005225">
    <property type="entry name" value="Small_GTP-bd"/>
</dbReference>
<dbReference type="Pfam" id="PF00009">
    <property type="entry name" value="GTP_EFTU"/>
    <property type="match status" value="1"/>
</dbReference>
<dbReference type="CDD" id="cd00051">
    <property type="entry name" value="EFh"/>
    <property type="match status" value="1"/>
</dbReference>
<feature type="compositionally biased region" description="Basic and acidic residues" evidence="11">
    <location>
        <begin position="331"/>
        <end position="361"/>
    </location>
</feature>
<dbReference type="NCBIfam" id="TIGR00231">
    <property type="entry name" value="small_GTP"/>
    <property type="match status" value="1"/>
</dbReference>
<dbReference type="InterPro" id="IPR036925">
    <property type="entry name" value="TIF_IF2_dom3_sf"/>
</dbReference>
<comment type="similarity">
    <text evidence="2">Belongs to the GDA1/CD39 NTPase family.</text>
</comment>
<dbReference type="Gene3D" id="1.10.3450.40">
    <property type="entry name" value="Signal recognition particle, SRP68 subunit, RNA-binding domain"/>
    <property type="match status" value="1"/>
</dbReference>
<evidence type="ECO:0000259" key="13">
    <source>
        <dbReference type="PROSITE" id="PS51722"/>
    </source>
</evidence>
<evidence type="ECO:0000256" key="8">
    <source>
        <dbReference type="ARBA" id="ARBA00022917"/>
    </source>
</evidence>
<evidence type="ECO:0000256" key="1">
    <source>
        <dbReference type="ARBA" id="ARBA00007733"/>
    </source>
</evidence>
<dbReference type="SUPFAM" id="SSF52156">
    <property type="entry name" value="Initiation factor IF2/eIF5b, domain 3"/>
    <property type="match status" value="1"/>
</dbReference>
<dbReference type="CDD" id="cd03703">
    <property type="entry name" value="aeIF5B_II"/>
    <property type="match status" value="1"/>
</dbReference>
<feature type="region of interest" description="Disordered" evidence="11">
    <location>
        <begin position="1112"/>
        <end position="1157"/>
    </location>
</feature>
<dbReference type="InterPro" id="IPR026258">
    <property type="entry name" value="SRP68"/>
</dbReference>
<accession>A0ABQ7S5U7</accession>
<keyword evidence="15" id="KW-1185">Reference proteome</keyword>
<dbReference type="PRINTS" id="PR00315">
    <property type="entry name" value="ELONGATNFCT"/>
</dbReference>
<evidence type="ECO:0000256" key="5">
    <source>
        <dbReference type="ARBA" id="ARBA00022741"/>
    </source>
</evidence>
<sequence length="1842" mass="209604">FKMVHLAVLEAIKDVQSQHGLKYDNYQRYRSYCSRRLHRLRKSLNSYQGIPSSAKARHLRGRKLVEITNQMVVELYVKNKDMGERMLIIPLILAERSWAYAMQLKQEVGEHSRKKFHSLKRLKKAVQHGNRFEALCCDQPTVCDQRTKLEAQAYASYLRGLLAFEVQNYAIASQEYLRSMSIYFKLCLSIKEEDILLHYRQRIEEIKASMRYTMFNLDTPMAVKNENIPSKLQFHDLALKHIRHPDSFIDESSEFEEPLEDAPAEPEMDEDEEHFDDAEEDSEQPESRIGGAPPKKDAKKDPKKAAAKKGPSKAMLALIKQQQAKFNEEEERLKREEEERIRQEEEERRQKEEAERKAAERKAKKKQKEKERKERLKKEGRLLTDKQRADRKRALETVEIYKKQLASIADGTSKVTLKDKGGDESDSGSDDSEASSVSGDEAVVSGSTEPKDELRSPVICVLGHVDTGKTKLLDFIRRTHVQDNEAGGITQQIGATFLPKTSVLEHTKYVRDREQLNLPGLLVIDTPGHESFTNLRSRGSSLCDIAILVIDIMHGLEQQTIESINLLKERKTPFLVALNKIDRLYDWKSNPKRDVEDTLKAQPPNTKIEFQHRSKEIILQLNKEGLNASLYYENPDTKAYVSLVPTSAVSGDGMGNLISLLVWYSQTKLSKKLIFRPDDLDATVFEVKALPGLGTTIDVILINGVLKEGDRILLAGYDGPIVTHVRALLVPHPNRESRVKSQYNELKVVKGSIGVKITGHDLDKAIAGLQLHVVKSDAELERLKSFCMAEFANAMKKIKCSDKGVYVQASTLGSLEALLEFLKQSKIPYSNVRIGPVVRKDVMKISTMLETAPNYACILAFDVTVERAAQELADSLGIKIFQAEIIYHLFDKFTAHIEELKRKQREQFKDIAVFPCKLKILPQYIFNKRDPIVIGVIVEDGVLVPGTPLYVPAKSVAIGRVTSMQLNHKEVESARKGDEICIKIENTGDAPRMIGRHFEETDQLLFLRQVTSINSSKMGNKSSIMLQDEEISLISEETGFSPPQIERLYARFTSLDKGDNGSLSVEDFLRVPELAINPLCDRIVQMFFADCDVDHDRINFRQFMKVLATFRSSKSTRHSRQENVNSINTDTRSESHGNESHVQHNSDIARASTSRDNHQLHHVNHDGVRLPSVSSQQAMQRQFSQENSIATLLGRSFSQDGLSSRGLNHNPQSDQGIQNHHQHAIQSSFYRPQHQRHLSNEGFLNQHHHTNQHSVHYAAGSSQPSNNHHHHLLDADEPPNSRKQKLYFLFKIYDVDNDDKISLLDLKQVIKMMVGTYIDDAQLNKISERTFREIDKDSNGFIDFEEFCEVFAAIILSTYLGCGPILQPTCYRKEDFSLRWENNNVDWNYAVITDCGSSGTRAHIYKWKSNRDDKDDPLLLHAIEPERDYSGKELTFKITPGLSSVEDDPEKASEYMTPVMEFISKNIPEEKHHSTPIYFLATAGLRLLDKSTQRVILDDLKDDLSKRYGFPNIQAQVITGKQEAIYSWIAVNSKAKRFDVRATPSDGPPSTIGVIEMGGASSQVSWQVFPHDEKHKQKVYKSKETQRALSDAQVDLDLSSPGHEHKYKLFATTFLGAGTNSVREAAIDLLVRNIVVRKAVINPYTNSIHVSDPCLPKGAIEDVKRPAEVAWSQEELIKEYVSRRKNFFQSIGFKLDDDKPTVDVKLKGSGNFPICLHHLRQMLQTAKLERWNCIQGEPCSLSLLGLKNLVPFKSHYFYGLSELYYTTNEMVGMPGVYRNGEMSKKLGHICRTKYEDLLIQYKDSNKHDKQRVLHECFKGSWLMIFLVDGLGYPVESNYLTTI</sequence>
<dbReference type="InterPro" id="IPR027417">
    <property type="entry name" value="P-loop_NTPase"/>
</dbReference>
<keyword evidence="5" id="KW-0547">Nucleotide-binding</keyword>
<feature type="region of interest" description="Disordered" evidence="11">
    <location>
        <begin position="249"/>
        <end position="390"/>
    </location>
</feature>
<dbReference type="Gene3D" id="3.40.50.300">
    <property type="entry name" value="P-loop containing nucleotide triphosphate hydrolases"/>
    <property type="match status" value="1"/>
</dbReference>
<dbReference type="InterPro" id="IPR034652">
    <property type="entry name" value="SRP68-RBD"/>
</dbReference>
<feature type="region of interest" description="Disordered" evidence="11">
    <location>
        <begin position="1200"/>
        <end position="1221"/>
    </location>
</feature>
<dbReference type="EMBL" id="JAIFTH010000962">
    <property type="protein sequence ID" value="KAG9508790.1"/>
    <property type="molecule type" value="Genomic_DNA"/>
</dbReference>
<feature type="compositionally biased region" description="Basic and acidic residues" evidence="11">
    <location>
        <begin position="368"/>
        <end position="390"/>
    </location>
</feature>
<gene>
    <name evidence="14" type="primary">Eif5b</name>
    <name evidence="14" type="ORF">GZH46_02706</name>
</gene>
<keyword evidence="8" id="KW-0648">Protein biosynthesis</keyword>